<accession>A0AAD5U6Y7</accession>
<proteinExistence type="predicted"/>
<name>A0AAD5U6Y7_9FUNG</name>
<organism evidence="1 2">
    <name type="scientific">Clydaea vesicula</name>
    <dbReference type="NCBI Taxonomy" id="447962"/>
    <lineage>
        <taxon>Eukaryota</taxon>
        <taxon>Fungi</taxon>
        <taxon>Fungi incertae sedis</taxon>
        <taxon>Chytridiomycota</taxon>
        <taxon>Chytridiomycota incertae sedis</taxon>
        <taxon>Chytridiomycetes</taxon>
        <taxon>Lobulomycetales</taxon>
        <taxon>Lobulomycetaceae</taxon>
        <taxon>Clydaea</taxon>
    </lineage>
</organism>
<dbReference type="EMBL" id="JADGJW010000183">
    <property type="protein sequence ID" value="KAJ3222270.1"/>
    <property type="molecule type" value="Genomic_DNA"/>
</dbReference>
<protein>
    <submittedName>
        <fullName evidence="1">Uncharacterized protein</fullName>
    </submittedName>
</protein>
<evidence type="ECO:0000313" key="2">
    <source>
        <dbReference type="Proteomes" id="UP001211065"/>
    </source>
</evidence>
<reference evidence="1" key="1">
    <citation type="submission" date="2020-05" db="EMBL/GenBank/DDBJ databases">
        <title>Phylogenomic resolution of chytrid fungi.</title>
        <authorList>
            <person name="Stajich J.E."/>
            <person name="Amses K."/>
            <person name="Simmons R."/>
            <person name="Seto K."/>
            <person name="Myers J."/>
            <person name="Bonds A."/>
            <person name="Quandt C.A."/>
            <person name="Barry K."/>
            <person name="Liu P."/>
            <person name="Grigoriev I."/>
            <person name="Longcore J.E."/>
            <person name="James T.Y."/>
        </authorList>
    </citation>
    <scope>NUCLEOTIDE SEQUENCE</scope>
    <source>
        <strain evidence="1">JEL0476</strain>
    </source>
</reference>
<dbReference type="AlphaFoldDB" id="A0AAD5U6Y7"/>
<dbReference type="Proteomes" id="UP001211065">
    <property type="component" value="Unassembled WGS sequence"/>
</dbReference>
<evidence type="ECO:0000313" key="1">
    <source>
        <dbReference type="EMBL" id="KAJ3222270.1"/>
    </source>
</evidence>
<sequence length="261" mass="30910">MLVTVPANIFAKLHCEKSQPFMLYGQKVDEDNTLILSLSPFSVSYKFQKCCVGFFLPMHNKTNNKRMLEKFFVIGGNSPNKMEKNFVLIKEVKRNYFKSFYMEKNHANFCKIFGGDQKSEDQIFSQTEEGGCYINVVNYGWDNFLNECLSFSNFDQILPPLHQTQQYSQILERKFNLIEQTIMQNTFEDSLLSKTGQYNLKIKEFKDLRKVRSILEQMIREREKCEIDIEKNDYSDEMRIDKENDTKETEKTNILEEENIF</sequence>
<comment type="caution">
    <text evidence="1">The sequence shown here is derived from an EMBL/GenBank/DDBJ whole genome shotgun (WGS) entry which is preliminary data.</text>
</comment>
<keyword evidence="2" id="KW-1185">Reference proteome</keyword>
<gene>
    <name evidence="1" type="ORF">HK099_002502</name>
</gene>